<dbReference type="PROSITE" id="PS51000">
    <property type="entry name" value="HTH_DEOR_2"/>
    <property type="match status" value="1"/>
</dbReference>
<dbReference type="HOGENOM" id="CLU_041141_7_1_5"/>
<dbReference type="EMBL" id="CP000830">
    <property type="protein sequence ID" value="ABV93084.1"/>
    <property type="molecule type" value="Genomic_DNA"/>
</dbReference>
<gene>
    <name evidence="4" type="ordered locus">Dshi_1342</name>
</gene>
<dbReference type="STRING" id="398580.Dshi_1342"/>
<dbReference type="KEGG" id="dsh:Dshi_1342"/>
<dbReference type="InterPro" id="IPR036390">
    <property type="entry name" value="WH_DNA-bd_sf"/>
</dbReference>
<dbReference type="Pfam" id="PF08279">
    <property type="entry name" value="HTH_11"/>
    <property type="match status" value="1"/>
</dbReference>
<proteinExistence type="predicted"/>
<evidence type="ECO:0000313" key="4">
    <source>
        <dbReference type="EMBL" id="ABV93084.1"/>
    </source>
</evidence>
<keyword evidence="2" id="KW-0804">Transcription</keyword>
<dbReference type="Gene3D" id="1.10.10.10">
    <property type="entry name" value="Winged helix-like DNA-binding domain superfamily/Winged helix DNA-binding domain"/>
    <property type="match status" value="1"/>
</dbReference>
<sequence length="219" mass="23494">MSRPERLKALIQSLGTGPARTAAELAARFGVTERTIYRDMDRLRAEGVPLAGTPGQGYRLTAAFALPPLALSARELEALHLGLSIVGEAGDAGLAAAAASLSARIDGALSEDAGTAGARWGFTPTPTGTAAEYLRFLPTLRAALRARQKIALRLRDGSEHQMRLLALEYHGRLWICGGWCEGCGAFHRVRLDEIRDHRLLSALFVDEPGRDLAAYHAAV</sequence>
<name>A8LIX0_DINSH</name>
<dbReference type="InterPro" id="IPR013196">
    <property type="entry name" value="HTH_11"/>
</dbReference>
<dbReference type="AlphaFoldDB" id="A8LIX0"/>
<protein>
    <submittedName>
        <fullName evidence="4">Helix-turn-helix type 11 domain protein</fullName>
    </submittedName>
</protein>
<dbReference type="OrthoDB" id="9807255at2"/>
<dbReference type="InterPro" id="IPR036388">
    <property type="entry name" value="WH-like_DNA-bd_sf"/>
</dbReference>
<keyword evidence="1" id="KW-0805">Transcription regulation</keyword>
<dbReference type="PANTHER" id="PTHR34580:SF3">
    <property type="entry name" value="PROTEIN PAFB"/>
    <property type="match status" value="1"/>
</dbReference>
<organism evidence="4 5">
    <name type="scientific">Dinoroseobacter shibae (strain DSM 16493 / NCIMB 14021 / DFL 12)</name>
    <dbReference type="NCBI Taxonomy" id="398580"/>
    <lineage>
        <taxon>Bacteria</taxon>
        <taxon>Pseudomonadati</taxon>
        <taxon>Pseudomonadota</taxon>
        <taxon>Alphaproteobacteria</taxon>
        <taxon>Rhodobacterales</taxon>
        <taxon>Roseobacteraceae</taxon>
        <taxon>Dinoroseobacter</taxon>
    </lineage>
</organism>
<dbReference type="Proteomes" id="UP000006833">
    <property type="component" value="Chromosome"/>
</dbReference>
<keyword evidence="5" id="KW-1185">Reference proteome</keyword>
<feature type="domain" description="HTH deoR-type" evidence="3">
    <location>
        <begin position="3"/>
        <end position="58"/>
    </location>
</feature>
<reference evidence="5" key="1">
    <citation type="journal article" date="2010" name="ISME J.">
        <title>The complete genome sequence of the algal symbiont Dinoroseobacter shibae: a hitchhiker's guide to life in the sea.</title>
        <authorList>
            <person name="Wagner-Dobler I."/>
            <person name="Ballhausen B."/>
            <person name="Berger M."/>
            <person name="Brinkhoff T."/>
            <person name="Buchholz I."/>
            <person name="Bunk B."/>
            <person name="Cypionka H."/>
            <person name="Daniel R."/>
            <person name="Drepper T."/>
            <person name="Gerdts G."/>
            <person name="Hahnke S."/>
            <person name="Han C."/>
            <person name="Jahn D."/>
            <person name="Kalhoefer D."/>
            <person name="Kiss H."/>
            <person name="Klenk H.P."/>
            <person name="Kyrpides N."/>
            <person name="Liebl W."/>
            <person name="Liesegang H."/>
            <person name="Meincke L."/>
            <person name="Pati A."/>
            <person name="Petersen J."/>
            <person name="Piekarski T."/>
            <person name="Pommerenke C."/>
            <person name="Pradella S."/>
            <person name="Pukall R."/>
            <person name="Rabus R."/>
            <person name="Stackebrandt E."/>
            <person name="Thole S."/>
            <person name="Thompson L."/>
            <person name="Tielen P."/>
            <person name="Tomasch J."/>
            <person name="von Jan M."/>
            <person name="Wanphrut N."/>
            <person name="Wichels A."/>
            <person name="Zech H."/>
            <person name="Simon M."/>
        </authorList>
    </citation>
    <scope>NUCLEOTIDE SEQUENCE [LARGE SCALE GENOMIC DNA]</scope>
    <source>
        <strain evidence="5">DSM 16493 / NCIMB 14021 / DFL 12</strain>
    </source>
</reference>
<dbReference type="RefSeq" id="WP_012178014.1">
    <property type="nucleotide sequence ID" value="NC_009952.1"/>
</dbReference>
<dbReference type="PANTHER" id="PTHR34580">
    <property type="match status" value="1"/>
</dbReference>
<evidence type="ECO:0000256" key="2">
    <source>
        <dbReference type="ARBA" id="ARBA00023163"/>
    </source>
</evidence>
<dbReference type="InterPro" id="IPR001034">
    <property type="entry name" value="DeoR_HTH"/>
</dbReference>
<dbReference type="SUPFAM" id="SSF46785">
    <property type="entry name" value="Winged helix' DNA-binding domain"/>
    <property type="match status" value="1"/>
</dbReference>
<evidence type="ECO:0000259" key="3">
    <source>
        <dbReference type="PROSITE" id="PS51000"/>
    </source>
</evidence>
<dbReference type="GO" id="GO:0003700">
    <property type="term" value="F:DNA-binding transcription factor activity"/>
    <property type="evidence" value="ECO:0007669"/>
    <property type="project" value="InterPro"/>
</dbReference>
<dbReference type="eggNOG" id="COG2378">
    <property type="taxonomic scope" value="Bacteria"/>
</dbReference>
<evidence type="ECO:0000313" key="5">
    <source>
        <dbReference type="Proteomes" id="UP000006833"/>
    </source>
</evidence>
<accession>A8LIX0</accession>
<evidence type="ECO:0000256" key="1">
    <source>
        <dbReference type="ARBA" id="ARBA00023015"/>
    </source>
</evidence>
<dbReference type="InterPro" id="IPR051534">
    <property type="entry name" value="CBASS_pafABC_assoc_protein"/>
</dbReference>